<dbReference type="InterPro" id="IPR005702">
    <property type="entry name" value="Wzc-like_C"/>
</dbReference>
<evidence type="ECO:0000256" key="12">
    <source>
        <dbReference type="ARBA" id="ARBA00022989"/>
    </source>
</evidence>
<keyword evidence="8 17" id="KW-0812">Transmembrane</keyword>
<evidence type="ECO:0000259" key="19">
    <source>
        <dbReference type="Pfam" id="PF13614"/>
    </source>
</evidence>
<feature type="domain" description="Polysaccharide chain length determinant N-terminal" evidence="18">
    <location>
        <begin position="22"/>
        <end position="111"/>
    </location>
</feature>
<evidence type="ECO:0000256" key="7">
    <source>
        <dbReference type="ARBA" id="ARBA00022679"/>
    </source>
</evidence>
<protein>
    <recommendedName>
        <fullName evidence="4">non-specific protein-tyrosine kinase</fullName>
        <ecNumber evidence="4">2.7.10.2</ecNumber>
    </recommendedName>
</protein>
<name>A0ABW5ANA2_9BRAD</name>
<evidence type="ECO:0000313" key="21">
    <source>
        <dbReference type="Proteomes" id="UP001597314"/>
    </source>
</evidence>
<evidence type="ECO:0000256" key="11">
    <source>
        <dbReference type="ARBA" id="ARBA00022840"/>
    </source>
</evidence>
<dbReference type="InterPro" id="IPR027417">
    <property type="entry name" value="P-loop_NTPase"/>
</dbReference>
<feature type="compositionally biased region" description="Gly residues" evidence="16">
    <location>
        <begin position="523"/>
        <end position="533"/>
    </location>
</feature>
<dbReference type="PANTHER" id="PTHR32309:SF13">
    <property type="entry name" value="FERRIC ENTEROBACTIN TRANSPORT PROTEIN FEPE"/>
    <property type="match status" value="1"/>
</dbReference>
<evidence type="ECO:0000256" key="9">
    <source>
        <dbReference type="ARBA" id="ARBA00022741"/>
    </source>
</evidence>
<keyword evidence="13 17" id="KW-0472">Membrane</keyword>
<feature type="transmembrane region" description="Helical" evidence="17">
    <location>
        <begin position="33"/>
        <end position="53"/>
    </location>
</feature>
<dbReference type="InterPro" id="IPR050445">
    <property type="entry name" value="Bact_polysacc_biosynth/exp"/>
</dbReference>
<gene>
    <name evidence="20" type="ORF">ACFSOX_16005</name>
</gene>
<feature type="compositionally biased region" description="Basic and acidic residues" evidence="16">
    <location>
        <begin position="536"/>
        <end position="548"/>
    </location>
</feature>
<keyword evidence="14" id="KW-0829">Tyrosine-protein kinase</keyword>
<keyword evidence="12 17" id="KW-1133">Transmembrane helix</keyword>
<evidence type="ECO:0000256" key="17">
    <source>
        <dbReference type="SAM" id="Phobius"/>
    </source>
</evidence>
<comment type="caution">
    <text evidence="20">The sequence shown here is derived from an EMBL/GenBank/DDBJ whole genome shotgun (WGS) entry which is preliminary data.</text>
</comment>
<feature type="domain" description="AAA" evidence="19">
    <location>
        <begin position="591"/>
        <end position="715"/>
    </location>
</feature>
<comment type="similarity">
    <text evidence="3">Belongs to the etk/wzc family.</text>
</comment>
<sequence>MSRSDLPSRDQAEATGSLAELLEQLVGILRRQAVVVIGAVAASLAIGVAYLIVTPPMFTATATLLIDSSKAKGPPGQPTAVSDYSSDAALIESQVEILKSRSIALAVVEQLSLAETPEFAAPRRGVLLAALGLSGGGSAGRAGSTVQAAVDVFLENRSVVRVGKTYALDISYTSRDPVRAATIANALAEAYIVDQLDAKYQSTRRASGWLQARLEELKTQAVAARQAVLDYKEKKNIVDIGGAQTGGEGGGDGRLVTEQQLSELNTQLVNARVATGEAKAKLDRIEDILARDVDDGTVAESLRSDVVNSLRKSYLDHATREASWSARYGQDHAAAIELRAKMNELRRAIRDELGRMAAGFRSDYEIARAREQNLQKALAGLVSEGQLTNRDRLGLIDLESSAKVYRTIHDTFLQRYMEAIQQQSFPFTEARVIGAADPPTRKSRPATSLVLAIAGTMGLMAGFGIAALREGFDKSIRTRRQIETGLGTACLCVLPTVRAAGESRSARWSWSRPLPRSARRAGDGGVAARGAGEGVDADRQGEDPVDRPHVVAWSDPTKRLAVKQPLSAFAEGLRAVKVAVELAGAIERRTVIGVTSSLPGEGKSTVAANLAGLMAHAGKRVILIDADLRNPTFADCLAPIPAKGLADVLDDGCDVTAAIVTDPESGLSILPALPDDARVHTDEIVASPQFRALLDRLAARYDWVVVDLPPIGPVVDVRAAAQAIGSFVFVIEWARTPLGVAQACFAAAPEVRDRMIGAILNKADLARLDRFEPHMRYGRDGYYVGGRRAAVVTAGPRARDREA</sequence>
<keyword evidence="9" id="KW-0547">Nucleotide-binding</keyword>
<organism evidence="20 21">
    <name type="scientific">Rhodoplanes azumiensis</name>
    <dbReference type="NCBI Taxonomy" id="1897628"/>
    <lineage>
        <taxon>Bacteria</taxon>
        <taxon>Pseudomonadati</taxon>
        <taxon>Pseudomonadota</taxon>
        <taxon>Alphaproteobacteria</taxon>
        <taxon>Hyphomicrobiales</taxon>
        <taxon>Nitrobacteraceae</taxon>
        <taxon>Rhodoplanes</taxon>
    </lineage>
</organism>
<dbReference type="EMBL" id="JBHUIW010000019">
    <property type="protein sequence ID" value="MFD2183660.1"/>
    <property type="molecule type" value="Genomic_DNA"/>
</dbReference>
<accession>A0ABW5ANA2</accession>
<keyword evidence="6" id="KW-0997">Cell inner membrane</keyword>
<proteinExistence type="inferred from homology"/>
<dbReference type="InterPro" id="IPR025669">
    <property type="entry name" value="AAA_dom"/>
</dbReference>
<evidence type="ECO:0000256" key="5">
    <source>
        <dbReference type="ARBA" id="ARBA00022475"/>
    </source>
</evidence>
<dbReference type="RefSeq" id="WP_378478812.1">
    <property type="nucleotide sequence ID" value="NZ_JBHUIW010000019.1"/>
</dbReference>
<dbReference type="Proteomes" id="UP001597314">
    <property type="component" value="Unassembled WGS sequence"/>
</dbReference>
<evidence type="ECO:0000256" key="3">
    <source>
        <dbReference type="ARBA" id="ARBA00008883"/>
    </source>
</evidence>
<evidence type="ECO:0000256" key="2">
    <source>
        <dbReference type="ARBA" id="ARBA00007316"/>
    </source>
</evidence>
<evidence type="ECO:0000256" key="14">
    <source>
        <dbReference type="ARBA" id="ARBA00023137"/>
    </source>
</evidence>
<reference evidence="21" key="1">
    <citation type="journal article" date="2019" name="Int. J. Syst. Evol. Microbiol.">
        <title>The Global Catalogue of Microorganisms (GCM) 10K type strain sequencing project: providing services to taxonomists for standard genome sequencing and annotation.</title>
        <authorList>
            <consortium name="The Broad Institute Genomics Platform"/>
            <consortium name="The Broad Institute Genome Sequencing Center for Infectious Disease"/>
            <person name="Wu L."/>
            <person name="Ma J."/>
        </authorList>
    </citation>
    <scope>NUCLEOTIDE SEQUENCE [LARGE SCALE GENOMIC DNA]</scope>
    <source>
        <strain evidence="21">CGMCC 1.6774</strain>
    </source>
</reference>
<dbReference type="SUPFAM" id="SSF52540">
    <property type="entry name" value="P-loop containing nucleoside triphosphate hydrolases"/>
    <property type="match status" value="1"/>
</dbReference>
<dbReference type="InterPro" id="IPR003856">
    <property type="entry name" value="LPS_length_determ_N"/>
</dbReference>
<dbReference type="InterPro" id="IPR006311">
    <property type="entry name" value="TAT_signal"/>
</dbReference>
<keyword evidence="5" id="KW-1003">Cell membrane</keyword>
<comment type="catalytic activity">
    <reaction evidence="15">
        <text>L-tyrosyl-[protein] + ATP = O-phospho-L-tyrosyl-[protein] + ADP + H(+)</text>
        <dbReference type="Rhea" id="RHEA:10596"/>
        <dbReference type="Rhea" id="RHEA-COMP:10136"/>
        <dbReference type="Rhea" id="RHEA-COMP:20101"/>
        <dbReference type="ChEBI" id="CHEBI:15378"/>
        <dbReference type="ChEBI" id="CHEBI:30616"/>
        <dbReference type="ChEBI" id="CHEBI:46858"/>
        <dbReference type="ChEBI" id="CHEBI:61978"/>
        <dbReference type="ChEBI" id="CHEBI:456216"/>
        <dbReference type="EC" id="2.7.10.2"/>
    </reaction>
</comment>
<feature type="region of interest" description="Disordered" evidence="16">
    <location>
        <begin position="515"/>
        <end position="548"/>
    </location>
</feature>
<evidence type="ECO:0000256" key="16">
    <source>
        <dbReference type="SAM" id="MobiDB-lite"/>
    </source>
</evidence>
<evidence type="ECO:0000256" key="10">
    <source>
        <dbReference type="ARBA" id="ARBA00022777"/>
    </source>
</evidence>
<keyword evidence="10" id="KW-0418">Kinase</keyword>
<keyword evidence="11" id="KW-0067">ATP-binding</keyword>
<evidence type="ECO:0000256" key="13">
    <source>
        <dbReference type="ARBA" id="ARBA00023136"/>
    </source>
</evidence>
<evidence type="ECO:0000256" key="6">
    <source>
        <dbReference type="ARBA" id="ARBA00022519"/>
    </source>
</evidence>
<dbReference type="Gene3D" id="3.40.50.300">
    <property type="entry name" value="P-loop containing nucleotide triphosphate hydrolases"/>
    <property type="match status" value="1"/>
</dbReference>
<evidence type="ECO:0000256" key="8">
    <source>
        <dbReference type="ARBA" id="ARBA00022692"/>
    </source>
</evidence>
<keyword evidence="7" id="KW-0808">Transferase</keyword>
<evidence type="ECO:0000259" key="18">
    <source>
        <dbReference type="Pfam" id="PF02706"/>
    </source>
</evidence>
<comment type="similarity">
    <text evidence="2">Belongs to the CpsD/CapB family.</text>
</comment>
<evidence type="ECO:0000256" key="1">
    <source>
        <dbReference type="ARBA" id="ARBA00004429"/>
    </source>
</evidence>
<dbReference type="EC" id="2.7.10.2" evidence="4"/>
<dbReference type="CDD" id="cd05387">
    <property type="entry name" value="BY-kinase"/>
    <property type="match status" value="1"/>
</dbReference>
<evidence type="ECO:0000313" key="20">
    <source>
        <dbReference type="EMBL" id="MFD2183660.1"/>
    </source>
</evidence>
<dbReference type="PANTHER" id="PTHR32309">
    <property type="entry name" value="TYROSINE-PROTEIN KINASE"/>
    <property type="match status" value="1"/>
</dbReference>
<dbReference type="Pfam" id="PF13614">
    <property type="entry name" value="AAA_31"/>
    <property type="match status" value="1"/>
</dbReference>
<evidence type="ECO:0000256" key="15">
    <source>
        <dbReference type="ARBA" id="ARBA00051245"/>
    </source>
</evidence>
<comment type="subcellular location">
    <subcellularLocation>
        <location evidence="1">Cell inner membrane</location>
        <topology evidence="1">Multi-pass membrane protein</topology>
    </subcellularLocation>
</comment>
<dbReference type="PROSITE" id="PS51318">
    <property type="entry name" value="TAT"/>
    <property type="match status" value="1"/>
</dbReference>
<keyword evidence="21" id="KW-1185">Reference proteome</keyword>
<dbReference type="Pfam" id="PF02706">
    <property type="entry name" value="Wzz"/>
    <property type="match status" value="1"/>
</dbReference>
<evidence type="ECO:0000256" key="4">
    <source>
        <dbReference type="ARBA" id="ARBA00011903"/>
    </source>
</evidence>